<sequence length="322" mass="37379">MRRGYSVARSNFDICSWGKYQILSRIKKVQFSIYLLLQLSSSNRNIVMNELAESNSPYGDHTMERRKKAEQAINFFNSSRSCLSSLLKLLEDNKDQHEDLQALLEEYNKIRETYSNKYERNGRRFPLIVLEGLDGSGKSTVGMRLAKKLGAERISTPPKSLSTFRSKFDGHFCLHAPFYYLGNYAAALEVDEILQKKPVVMDRFWHSTTAFALAQMKEDYFDVLKSTELPDKSSDVYKWPNDLLKPDIVLFLDVSEEVRNNRLSRRKTKTEQENLLSSKEKFRKNVLLTYDNMSDPGIEKINGNEDFPVVLQEIDNKIKHLF</sequence>
<dbReference type="InterPro" id="IPR039430">
    <property type="entry name" value="Thymidylate_kin-like_dom"/>
</dbReference>
<dbReference type="Gene3D" id="3.40.50.300">
    <property type="entry name" value="P-loop containing nucleotide triphosphate hydrolases"/>
    <property type="match status" value="1"/>
</dbReference>
<organism evidence="6 7">
    <name type="scientific">Henosepilachna vigintioctopunctata</name>
    <dbReference type="NCBI Taxonomy" id="420089"/>
    <lineage>
        <taxon>Eukaryota</taxon>
        <taxon>Metazoa</taxon>
        <taxon>Ecdysozoa</taxon>
        <taxon>Arthropoda</taxon>
        <taxon>Hexapoda</taxon>
        <taxon>Insecta</taxon>
        <taxon>Pterygota</taxon>
        <taxon>Neoptera</taxon>
        <taxon>Endopterygota</taxon>
        <taxon>Coleoptera</taxon>
        <taxon>Polyphaga</taxon>
        <taxon>Cucujiformia</taxon>
        <taxon>Coccinelloidea</taxon>
        <taxon>Coccinellidae</taxon>
        <taxon>Epilachninae</taxon>
        <taxon>Epilachnini</taxon>
        <taxon>Henosepilachna</taxon>
    </lineage>
</organism>
<dbReference type="InterPro" id="IPR027417">
    <property type="entry name" value="P-loop_NTPase"/>
</dbReference>
<evidence type="ECO:0000256" key="1">
    <source>
        <dbReference type="ARBA" id="ARBA00009776"/>
    </source>
</evidence>
<dbReference type="GO" id="GO:0006235">
    <property type="term" value="P:dTTP biosynthetic process"/>
    <property type="evidence" value="ECO:0007669"/>
    <property type="project" value="TreeGrafter"/>
</dbReference>
<dbReference type="AlphaFoldDB" id="A0AAW1TI54"/>
<dbReference type="GO" id="GO:0006227">
    <property type="term" value="P:dUDP biosynthetic process"/>
    <property type="evidence" value="ECO:0007669"/>
    <property type="project" value="TreeGrafter"/>
</dbReference>
<dbReference type="GO" id="GO:0004798">
    <property type="term" value="F:dTMP kinase activity"/>
    <property type="evidence" value="ECO:0007669"/>
    <property type="project" value="TreeGrafter"/>
</dbReference>
<name>A0AAW1TI54_9CUCU</name>
<accession>A0AAW1TI54</accession>
<dbReference type="SUPFAM" id="SSF52540">
    <property type="entry name" value="P-loop containing nucleoside triphosphate hydrolases"/>
    <property type="match status" value="1"/>
</dbReference>
<dbReference type="Proteomes" id="UP001431783">
    <property type="component" value="Unassembled WGS sequence"/>
</dbReference>
<evidence type="ECO:0000259" key="5">
    <source>
        <dbReference type="Pfam" id="PF02223"/>
    </source>
</evidence>
<evidence type="ECO:0000256" key="4">
    <source>
        <dbReference type="SAM" id="Coils"/>
    </source>
</evidence>
<keyword evidence="3" id="KW-0067">ATP-binding</keyword>
<proteinExistence type="inferred from homology"/>
<comment type="similarity">
    <text evidence="1">Belongs to the thymidylate kinase family.</text>
</comment>
<evidence type="ECO:0000313" key="6">
    <source>
        <dbReference type="EMBL" id="KAK9869494.1"/>
    </source>
</evidence>
<dbReference type="EMBL" id="JARQZJ010000001">
    <property type="protein sequence ID" value="KAK9869494.1"/>
    <property type="molecule type" value="Genomic_DNA"/>
</dbReference>
<keyword evidence="4" id="KW-0175">Coiled coil</keyword>
<dbReference type="PANTHER" id="PTHR10344">
    <property type="entry name" value="THYMIDYLATE KINASE"/>
    <property type="match status" value="1"/>
</dbReference>
<protein>
    <recommendedName>
        <fullName evidence="5">Thymidylate kinase-like domain-containing protein</fullName>
    </recommendedName>
</protein>
<dbReference type="GO" id="GO:0005739">
    <property type="term" value="C:mitochondrion"/>
    <property type="evidence" value="ECO:0007669"/>
    <property type="project" value="TreeGrafter"/>
</dbReference>
<comment type="caution">
    <text evidence="6">The sequence shown here is derived from an EMBL/GenBank/DDBJ whole genome shotgun (WGS) entry which is preliminary data.</text>
</comment>
<evidence type="ECO:0000256" key="3">
    <source>
        <dbReference type="ARBA" id="ARBA00022840"/>
    </source>
</evidence>
<evidence type="ECO:0000313" key="7">
    <source>
        <dbReference type="Proteomes" id="UP001431783"/>
    </source>
</evidence>
<keyword evidence="2" id="KW-0547">Nucleotide-binding</keyword>
<dbReference type="PANTHER" id="PTHR10344:SF4">
    <property type="entry name" value="UMP-CMP KINASE 2, MITOCHONDRIAL"/>
    <property type="match status" value="1"/>
</dbReference>
<dbReference type="Pfam" id="PF02223">
    <property type="entry name" value="Thymidylate_kin"/>
    <property type="match status" value="1"/>
</dbReference>
<gene>
    <name evidence="6" type="ORF">WA026_003248</name>
</gene>
<evidence type="ECO:0000256" key="2">
    <source>
        <dbReference type="ARBA" id="ARBA00022741"/>
    </source>
</evidence>
<feature type="domain" description="Thymidylate kinase-like" evidence="5">
    <location>
        <begin position="130"/>
        <end position="288"/>
    </location>
</feature>
<dbReference type="GO" id="GO:0006233">
    <property type="term" value="P:dTDP biosynthetic process"/>
    <property type="evidence" value="ECO:0007669"/>
    <property type="project" value="TreeGrafter"/>
</dbReference>
<dbReference type="GO" id="GO:0004550">
    <property type="term" value="F:nucleoside diphosphate kinase activity"/>
    <property type="evidence" value="ECO:0007669"/>
    <property type="project" value="TreeGrafter"/>
</dbReference>
<reference evidence="6 7" key="1">
    <citation type="submission" date="2023-03" db="EMBL/GenBank/DDBJ databases">
        <title>Genome insight into feeding habits of ladybird beetles.</title>
        <authorList>
            <person name="Li H.-S."/>
            <person name="Huang Y.-H."/>
            <person name="Pang H."/>
        </authorList>
    </citation>
    <scope>NUCLEOTIDE SEQUENCE [LARGE SCALE GENOMIC DNA]</scope>
    <source>
        <strain evidence="6">SYSU_2023b</strain>
        <tissue evidence="6">Whole body</tissue>
    </source>
</reference>
<feature type="coiled-coil region" evidence="4">
    <location>
        <begin position="86"/>
        <end position="120"/>
    </location>
</feature>
<dbReference type="GO" id="GO:0005524">
    <property type="term" value="F:ATP binding"/>
    <property type="evidence" value="ECO:0007669"/>
    <property type="project" value="UniProtKB-KW"/>
</dbReference>
<keyword evidence="7" id="KW-1185">Reference proteome</keyword>